<evidence type="ECO:0000313" key="5">
    <source>
        <dbReference type="Proteomes" id="UP001285154"/>
    </source>
</evidence>
<dbReference type="EMBL" id="JAVIIQ010000009">
    <property type="protein sequence ID" value="MDX8533711.1"/>
    <property type="molecule type" value="Genomic_DNA"/>
</dbReference>
<evidence type="ECO:0000313" key="4">
    <source>
        <dbReference type="EMBL" id="MDX8533711.1"/>
    </source>
</evidence>
<dbReference type="NCBIfam" id="TIGR02365">
    <property type="entry name" value="dha_L_ycgS"/>
    <property type="match status" value="1"/>
</dbReference>
<organism evidence="4 5">
    <name type="scientific">Mesorhizobium vachelliae</name>
    <dbReference type="NCBI Taxonomy" id="3072309"/>
    <lineage>
        <taxon>Bacteria</taxon>
        <taxon>Pseudomonadati</taxon>
        <taxon>Pseudomonadota</taxon>
        <taxon>Alphaproteobacteria</taxon>
        <taxon>Hyphomicrobiales</taxon>
        <taxon>Phyllobacteriaceae</taxon>
        <taxon>Mesorhizobium</taxon>
    </lineage>
</organism>
<evidence type="ECO:0000256" key="2">
    <source>
        <dbReference type="ARBA" id="ARBA00022777"/>
    </source>
</evidence>
<dbReference type="Pfam" id="PF02734">
    <property type="entry name" value="Dak2"/>
    <property type="match status" value="1"/>
</dbReference>
<dbReference type="PANTHER" id="PTHR28629">
    <property type="entry name" value="TRIOKINASE/FMN CYCLASE"/>
    <property type="match status" value="1"/>
</dbReference>
<feature type="domain" description="DhaL" evidence="3">
    <location>
        <begin position="6"/>
        <end position="197"/>
    </location>
</feature>
<keyword evidence="5" id="KW-1185">Reference proteome</keyword>
<dbReference type="GO" id="GO:0016301">
    <property type="term" value="F:kinase activity"/>
    <property type="evidence" value="ECO:0007669"/>
    <property type="project" value="UniProtKB-KW"/>
</dbReference>
<dbReference type="InterPro" id="IPR050861">
    <property type="entry name" value="Dihydroxyacetone_Kinase"/>
</dbReference>
<name>A0ABU5ABX0_9HYPH</name>
<dbReference type="InterPro" id="IPR036117">
    <property type="entry name" value="DhaL_dom_sf"/>
</dbReference>
<dbReference type="RefSeq" id="WP_320250789.1">
    <property type="nucleotide sequence ID" value="NZ_JAVIIQ010000009.1"/>
</dbReference>
<keyword evidence="2 4" id="KW-0418">Kinase</keyword>
<dbReference type="InterPro" id="IPR004007">
    <property type="entry name" value="DhaL_dom"/>
</dbReference>
<comment type="caution">
    <text evidence="4">The sequence shown here is derived from an EMBL/GenBank/DDBJ whole genome shotgun (WGS) entry which is preliminary data.</text>
</comment>
<dbReference type="PANTHER" id="PTHR28629:SF4">
    <property type="entry name" value="TRIOKINASE_FMN CYCLASE"/>
    <property type="match status" value="1"/>
</dbReference>
<reference evidence="4 5" key="1">
    <citation type="submission" date="2023-08" db="EMBL/GenBank/DDBJ databases">
        <title>Implementing the SeqCode for naming new Mesorhizobium species isolated from Vachellia karroo root nodules.</title>
        <authorList>
            <person name="Van Lill M."/>
        </authorList>
    </citation>
    <scope>NUCLEOTIDE SEQUENCE [LARGE SCALE GENOMIC DNA]</scope>
    <source>
        <strain evidence="4 5">VK25D</strain>
    </source>
</reference>
<protein>
    <submittedName>
        <fullName evidence="4">Dihydroxyacetone kinase subunit DhaL</fullName>
    </submittedName>
</protein>
<dbReference type="PROSITE" id="PS51480">
    <property type="entry name" value="DHAL"/>
    <property type="match status" value="1"/>
</dbReference>
<proteinExistence type="predicted"/>
<dbReference type="Gene3D" id="1.25.40.340">
    <property type="match status" value="1"/>
</dbReference>
<dbReference type="Proteomes" id="UP001285154">
    <property type="component" value="Unassembled WGS sequence"/>
</dbReference>
<dbReference type="SUPFAM" id="SSF101473">
    <property type="entry name" value="DhaL-like"/>
    <property type="match status" value="1"/>
</dbReference>
<evidence type="ECO:0000259" key="3">
    <source>
        <dbReference type="PROSITE" id="PS51480"/>
    </source>
</evidence>
<dbReference type="InterPro" id="IPR012737">
    <property type="entry name" value="DhaK_L_YcgS"/>
</dbReference>
<dbReference type="SMART" id="SM01120">
    <property type="entry name" value="Dak2"/>
    <property type="match status" value="1"/>
</dbReference>
<sequence length="202" mass="20577">MEFTTGNLRALLGAFSQRMATERDRLCALDGVIGDADHGIAMEQGMKAASDAAQVAEGTLQDVFNAAAKGFLNAVGASSGPLYATALLRAGKAAGPRLSMPGADLRTIIVAMRDGIVQRGKAEPGQKTMLDAWGPAADAAADGQSADAIVAAARQGAEATRNMVATIGRAARLGERSLGHPDPGSISAAMLIEEICNAMKAA</sequence>
<keyword evidence="1" id="KW-0808">Transferase</keyword>
<accession>A0ABU5ABX0</accession>
<gene>
    <name evidence="4" type="primary">dhaL</name>
    <name evidence="4" type="ORF">RFM42_22160</name>
</gene>
<evidence type="ECO:0000256" key="1">
    <source>
        <dbReference type="ARBA" id="ARBA00022679"/>
    </source>
</evidence>